<proteinExistence type="predicted"/>
<dbReference type="EMBL" id="AMEQ01000006">
    <property type="protein sequence ID" value="EKY03023.1"/>
    <property type="molecule type" value="Genomic_DNA"/>
</dbReference>
<dbReference type="HOGENOM" id="CLU_2900352_0_0_10"/>
<accession>L1NI10</accession>
<dbReference type="AlphaFoldDB" id="L1NI10"/>
<dbReference type="Proteomes" id="UP000010408">
    <property type="component" value="Unassembled WGS sequence"/>
</dbReference>
<dbReference type="STRING" id="1127696.HMPREF9134_00204"/>
<evidence type="ECO:0000313" key="1">
    <source>
        <dbReference type="EMBL" id="EKY03023.1"/>
    </source>
</evidence>
<protein>
    <submittedName>
        <fullName evidence="1">Uncharacterized protein</fullName>
    </submittedName>
</protein>
<comment type="caution">
    <text evidence="1">The sequence shown here is derived from an EMBL/GenBank/DDBJ whole genome shotgun (WGS) entry which is preliminary data.</text>
</comment>
<name>L1NI10_9PORP</name>
<dbReference type="PATRIC" id="fig|1127696.3.peg.168"/>
<reference evidence="1 2" key="1">
    <citation type="submission" date="2012-05" db="EMBL/GenBank/DDBJ databases">
        <authorList>
            <person name="Weinstock G."/>
            <person name="Sodergren E."/>
            <person name="Lobos E.A."/>
            <person name="Fulton L."/>
            <person name="Fulton R."/>
            <person name="Courtney L."/>
            <person name="Fronick C."/>
            <person name="O'Laughlin M."/>
            <person name="Godfrey J."/>
            <person name="Wilson R.M."/>
            <person name="Miner T."/>
            <person name="Farmer C."/>
            <person name="Delehaunty K."/>
            <person name="Cordes M."/>
            <person name="Minx P."/>
            <person name="Tomlinson C."/>
            <person name="Chen J."/>
            <person name="Wollam A."/>
            <person name="Pepin K.H."/>
            <person name="Bhonagiri V."/>
            <person name="Zhang X."/>
            <person name="Suruliraj S."/>
            <person name="Warren W."/>
            <person name="Mitreva M."/>
            <person name="Mardis E.R."/>
            <person name="Wilson R.K."/>
        </authorList>
    </citation>
    <scope>NUCLEOTIDE SEQUENCE [LARGE SCALE GENOMIC DNA]</scope>
    <source>
        <strain evidence="1 2">F0037</strain>
    </source>
</reference>
<organism evidence="1 2">
    <name type="scientific">Porphyromonas catoniae F0037</name>
    <dbReference type="NCBI Taxonomy" id="1127696"/>
    <lineage>
        <taxon>Bacteria</taxon>
        <taxon>Pseudomonadati</taxon>
        <taxon>Bacteroidota</taxon>
        <taxon>Bacteroidia</taxon>
        <taxon>Bacteroidales</taxon>
        <taxon>Porphyromonadaceae</taxon>
        <taxon>Porphyromonas</taxon>
    </lineage>
</organism>
<sequence length="62" mass="7319">MHPISYIILIFVSWIVDQRLSYALPLQSIIDFPDIHPFLWLLSLWWSLSRFSRGWSGALAMI</sequence>
<evidence type="ECO:0000313" key="2">
    <source>
        <dbReference type="Proteomes" id="UP000010408"/>
    </source>
</evidence>
<gene>
    <name evidence="1" type="ORF">HMPREF9134_00204</name>
</gene>